<accession>A0A8J3CDQ4</accession>
<organism evidence="5 6">
    <name type="scientific">Longimycelium tulufanense</name>
    <dbReference type="NCBI Taxonomy" id="907463"/>
    <lineage>
        <taxon>Bacteria</taxon>
        <taxon>Bacillati</taxon>
        <taxon>Actinomycetota</taxon>
        <taxon>Actinomycetes</taxon>
        <taxon>Pseudonocardiales</taxon>
        <taxon>Pseudonocardiaceae</taxon>
        <taxon>Longimycelium</taxon>
    </lineage>
</organism>
<reference evidence="5" key="2">
    <citation type="submission" date="2020-09" db="EMBL/GenBank/DDBJ databases">
        <authorList>
            <person name="Sun Q."/>
            <person name="Zhou Y."/>
        </authorList>
    </citation>
    <scope>NUCLEOTIDE SEQUENCE</scope>
    <source>
        <strain evidence="5">CGMCC 4.5737</strain>
    </source>
</reference>
<evidence type="ECO:0000256" key="4">
    <source>
        <dbReference type="ARBA" id="ARBA00023186"/>
    </source>
</evidence>
<dbReference type="EMBL" id="BMMK01000014">
    <property type="protein sequence ID" value="GGM59223.1"/>
    <property type="molecule type" value="Genomic_DNA"/>
</dbReference>
<dbReference type="Proteomes" id="UP000637578">
    <property type="component" value="Unassembled WGS sequence"/>
</dbReference>
<gene>
    <name evidence="5" type="ORF">GCM10012275_33010</name>
</gene>
<dbReference type="RefSeq" id="WP_189058581.1">
    <property type="nucleotide sequence ID" value="NZ_BMMK01000014.1"/>
</dbReference>
<protein>
    <submittedName>
        <fullName evidence="5">ESX secretion-associated protein EspG</fullName>
    </submittedName>
</protein>
<keyword evidence="4" id="KW-0143">Chaperone</keyword>
<evidence type="ECO:0000256" key="2">
    <source>
        <dbReference type="ARBA" id="ARBA00006411"/>
    </source>
</evidence>
<reference evidence="5" key="1">
    <citation type="journal article" date="2014" name="Int. J. Syst. Evol. Microbiol.">
        <title>Complete genome sequence of Corynebacterium casei LMG S-19264T (=DSM 44701T), isolated from a smear-ripened cheese.</title>
        <authorList>
            <consortium name="US DOE Joint Genome Institute (JGI-PGF)"/>
            <person name="Walter F."/>
            <person name="Albersmeier A."/>
            <person name="Kalinowski J."/>
            <person name="Ruckert C."/>
        </authorList>
    </citation>
    <scope>NUCLEOTIDE SEQUENCE</scope>
    <source>
        <strain evidence="5">CGMCC 4.5737</strain>
    </source>
</reference>
<evidence type="ECO:0000313" key="5">
    <source>
        <dbReference type="EMBL" id="GGM59223.1"/>
    </source>
</evidence>
<dbReference type="Pfam" id="PF14011">
    <property type="entry name" value="ESX-1_EspG"/>
    <property type="match status" value="1"/>
</dbReference>
<evidence type="ECO:0000313" key="6">
    <source>
        <dbReference type="Proteomes" id="UP000637578"/>
    </source>
</evidence>
<dbReference type="InterPro" id="IPR025734">
    <property type="entry name" value="EspG"/>
</dbReference>
<comment type="similarity">
    <text evidence="2">Belongs to the EspG family.</text>
</comment>
<evidence type="ECO:0000256" key="1">
    <source>
        <dbReference type="ARBA" id="ARBA00004496"/>
    </source>
</evidence>
<sequence length="264" mass="28624">MLRREVVVSELAYDVLWEVEVGAVLHAEKHPALHCSSPGATWTEREHLVAQVGVELARLDLVRGSQADPDLVGALRLLARPQLEVYGWYSAAGQPTRSVVGAVAGREGVLAELGNGQFRLRPLAPEWLCPAVASVVPELRPLPGQHHNLPTELLTGDGPAHGTADAGLLQAVGRSGPDAEVDRVRRLLARPRRAAAQFYVAGRGRDGARQRCEFPVNVIETEEGCYLTQQLRGNDGRAWTVATPVDQRLLADRLTHLASTYVAN</sequence>
<keyword evidence="3" id="KW-0963">Cytoplasm</keyword>
<proteinExistence type="inferred from homology"/>
<comment type="subcellular location">
    <subcellularLocation>
        <location evidence="1">Cytoplasm</location>
    </subcellularLocation>
</comment>
<name>A0A8J3CDQ4_9PSEU</name>
<dbReference type="AlphaFoldDB" id="A0A8J3CDQ4"/>
<evidence type="ECO:0000256" key="3">
    <source>
        <dbReference type="ARBA" id="ARBA00022490"/>
    </source>
</evidence>
<keyword evidence="6" id="KW-1185">Reference proteome</keyword>
<comment type="caution">
    <text evidence="5">The sequence shown here is derived from an EMBL/GenBank/DDBJ whole genome shotgun (WGS) entry which is preliminary data.</text>
</comment>